<dbReference type="SUPFAM" id="SSF52833">
    <property type="entry name" value="Thioredoxin-like"/>
    <property type="match status" value="1"/>
</dbReference>
<evidence type="ECO:0000256" key="2">
    <source>
        <dbReference type="PIRSR" id="PIRSR603782-1"/>
    </source>
</evidence>
<dbReference type="Pfam" id="PF02630">
    <property type="entry name" value="SCO1-SenC"/>
    <property type="match status" value="1"/>
</dbReference>
<sequence>MILDHIKKKESEVNVIANSQFQIRKEFTENTIPDFRFINQFGEEVTQAEFDGRMYVADFFFTTCPTICPAMAGNKIRIQEAFKNNSEVLILSHSIDPRSDSIPKLKSYGEDVGALKGKWHLVTGVREEIYEIAKEYYVTAQEDELAKGSFIHDGSFILVDGERHIRGIYDGTDLGSTEVLINDIKSLLEK</sequence>
<keyword evidence="2" id="KW-0186">Copper</keyword>
<comment type="caution">
    <text evidence="4">The sequence shown here is derived from an EMBL/GenBank/DDBJ whole genome shotgun (WGS) entry which is preliminary data.</text>
</comment>
<evidence type="ECO:0000256" key="1">
    <source>
        <dbReference type="ARBA" id="ARBA00010996"/>
    </source>
</evidence>
<feature type="disulfide bond" description="Redox-active" evidence="3">
    <location>
        <begin position="64"/>
        <end position="68"/>
    </location>
</feature>
<evidence type="ECO:0000313" key="5">
    <source>
        <dbReference type="Proteomes" id="UP000651057"/>
    </source>
</evidence>
<dbReference type="InterPro" id="IPR036249">
    <property type="entry name" value="Thioredoxin-like_sf"/>
</dbReference>
<keyword evidence="2" id="KW-0479">Metal-binding</keyword>
<feature type="binding site" evidence="2">
    <location>
        <position position="68"/>
    </location>
    <ligand>
        <name>Cu cation</name>
        <dbReference type="ChEBI" id="CHEBI:23378"/>
    </ligand>
</feature>
<comment type="similarity">
    <text evidence="1">Belongs to the SCO1/2 family.</text>
</comment>
<protein>
    <submittedName>
        <fullName evidence="4">SCO family protein</fullName>
    </submittedName>
</protein>
<keyword evidence="5" id="KW-1185">Reference proteome</keyword>
<reference evidence="4" key="1">
    <citation type="submission" date="2021-01" db="EMBL/GenBank/DDBJ databases">
        <authorList>
            <person name="Zhong Y.L."/>
        </authorList>
    </citation>
    <scope>NUCLEOTIDE SEQUENCE</scope>
    <source>
        <strain evidence="4">KCTC 23302</strain>
    </source>
</reference>
<gene>
    <name evidence="4" type="ORF">JJQ60_14545</name>
</gene>
<dbReference type="AlphaFoldDB" id="A0A937DAH4"/>
<name>A0A937DAH4_9FLAO</name>
<dbReference type="PANTHER" id="PTHR12151">
    <property type="entry name" value="ELECTRON TRANSPORT PROTIN SCO1/SENC FAMILY MEMBER"/>
    <property type="match status" value="1"/>
</dbReference>
<dbReference type="RefSeq" id="WP_201921618.1">
    <property type="nucleotide sequence ID" value="NZ_BAABAX010000014.1"/>
</dbReference>
<organism evidence="4 5">
    <name type="scientific">Aquimarina mytili</name>
    <dbReference type="NCBI Taxonomy" id="874423"/>
    <lineage>
        <taxon>Bacteria</taxon>
        <taxon>Pseudomonadati</taxon>
        <taxon>Bacteroidota</taxon>
        <taxon>Flavobacteriia</taxon>
        <taxon>Flavobacteriales</taxon>
        <taxon>Flavobacteriaceae</taxon>
        <taxon>Aquimarina</taxon>
    </lineage>
</organism>
<accession>A0A937DAH4</accession>
<dbReference type="GO" id="GO:0046872">
    <property type="term" value="F:metal ion binding"/>
    <property type="evidence" value="ECO:0007669"/>
    <property type="project" value="UniProtKB-KW"/>
</dbReference>
<dbReference type="InterPro" id="IPR003782">
    <property type="entry name" value="SCO1/SenC"/>
</dbReference>
<evidence type="ECO:0000313" key="4">
    <source>
        <dbReference type="EMBL" id="MBL0684747.1"/>
    </source>
</evidence>
<feature type="binding site" evidence="2">
    <location>
        <position position="64"/>
    </location>
    <ligand>
        <name>Cu cation</name>
        <dbReference type="ChEBI" id="CHEBI:23378"/>
    </ligand>
</feature>
<dbReference type="CDD" id="cd02968">
    <property type="entry name" value="SCO"/>
    <property type="match status" value="1"/>
</dbReference>
<dbReference type="PANTHER" id="PTHR12151:SF25">
    <property type="entry name" value="LINALOOL DEHYDRATASE_ISOMERASE DOMAIN-CONTAINING PROTEIN"/>
    <property type="match status" value="1"/>
</dbReference>
<keyword evidence="3" id="KW-1015">Disulfide bond</keyword>
<dbReference type="EMBL" id="JAERQJ010000006">
    <property type="protein sequence ID" value="MBL0684747.1"/>
    <property type="molecule type" value="Genomic_DNA"/>
</dbReference>
<proteinExistence type="inferred from homology"/>
<evidence type="ECO:0000256" key="3">
    <source>
        <dbReference type="PIRSR" id="PIRSR603782-2"/>
    </source>
</evidence>
<feature type="binding site" evidence="2">
    <location>
        <position position="152"/>
    </location>
    <ligand>
        <name>Cu cation</name>
        <dbReference type="ChEBI" id="CHEBI:23378"/>
    </ligand>
</feature>
<dbReference type="Proteomes" id="UP000651057">
    <property type="component" value="Unassembled WGS sequence"/>
</dbReference>
<dbReference type="Gene3D" id="3.40.30.10">
    <property type="entry name" value="Glutaredoxin"/>
    <property type="match status" value="1"/>
</dbReference>